<evidence type="ECO:0000313" key="1">
    <source>
        <dbReference type="EMBL" id="KAK5784874.1"/>
    </source>
</evidence>
<dbReference type="EMBL" id="JARKNE010000011">
    <property type="protein sequence ID" value="KAK5784874.1"/>
    <property type="molecule type" value="Genomic_DNA"/>
</dbReference>
<gene>
    <name evidence="1" type="ORF">PVK06_039413</name>
</gene>
<organism evidence="1 2">
    <name type="scientific">Gossypium arboreum</name>
    <name type="common">Tree cotton</name>
    <name type="synonym">Gossypium nanking</name>
    <dbReference type="NCBI Taxonomy" id="29729"/>
    <lineage>
        <taxon>Eukaryota</taxon>
        <taxon>Viridiplantae</taxon>
        <taxon>Streptophyta</taxon>
        <taxon>Embryophyta</taxon>
        <taxon>Tracheophyta</taxon>
        <taxon>Spermatophyta</taxon>
        <taxon>Magnoliopsida</taxon>
        <taxon>eudicotyledons</taxon>
        <taxon>Gunneridae</taxon>
        <taxon>Pentapetalae</taxon>
        <taxon>rosids</taxon>
        <taxon>malvids</taxon>
        <taxon>Malvales</taxon>
        <taxon>Malvaceae</taxon>
        <taxon>Malvoideae</taxon>
        <taxon>Gossypium</taxon>
    </lineage>
</organism>
<protein>
    <submittedName>
        <fullName evidence="1">Uncharacterized protein</fullName>
    </submittedName>
</protein>
<reference evidence="1 2" key="1">
    <citation type="submission" date="2023-03" db="EMBL/GenBank/DDBJ databases">
        <title>WGS of Gossypium arboreum.</title>
        <authorList>
            <person name="Yu D."/>
        </authorList>
    </citation>
    <scope>NUCLEOTIDE SEQUENCE [LARGE SCALE GENOMIC DNA]</scope>
    <source>
        <tissue evidence="1">Leaf</tissue>
    </source>
</reference>
<dbReference type="Proteomes" id="UP001358586">
    <property type="component" value="Chromosome 11"/>
</dbReference>
<comment type="caution">
    <text evidence="1">The sequence shown here is derived from an EMBL/GenBank/DDBJ whole genome shotgun (WGS) entry which is preliminary data.</text>
</comment>
<name>A0ABR0N5K0_GOSAR</name>
<proteinExistence type="predicted"/>
<sequence>MANGADDGRVLPTEASILKNWYRARGCALALGYGFRDWGDVRPCVGPWHEGMGRWHEGMGRWHEGMGRWQTVWAIELGG</sequence>
<evidence type="ECO:0000313" key="2">
    <source>
        <dbReference type="Proteomes" id="UP001358586"/>
    </source>
</evidence>
<accession>A0ABR0N5K0</accession>
<keyword evidence="2" id="KW-1185">Reference proteome</keyword>